<dbReference type="GeneID" id="25911836"/>
<keyword evidence="2" id="KW-0413">Isomerase</keyword>
<evidence type="ECO:0000256" key="2">
    <source>
        <dbReference type="ARBA" id="ARBA00023235"/>
    </source>
</evidence>
<name>A0A0L0FJG3_9EUKA</name>
<dbReference type="PROSITE" id="PS51186">
    <property type="entry name" value="GNAT"/>
    <property type="match status" value="1"/>
</dbReference>
<sequence>MKCTIRPRKWDGSDPQLCLASEAIASGYATFDQLVEMEGRCFPVDEAGTHESMGLRLREAGDYFTAVHDGEKVIGFINATRCTEFLEETMSDHDPKGSILAIHSVVCDLPYRRMGIAHAMLTAYVDVMTAKHRDIKTIALIAKAYLVGFYVSCGFVCNSLSPIVHGADPWFDFSLDTDSYRRQSYAVVDAFVTKSVTSLDTYATTGNPAAIVCLPRDSKKTDAWMQGLALEINLSETAYVLPLTDDRVCNEWQLRWFTPTVEVKLCGHATLASAHRLWESGQADTAKPIRFHSVHSGILVARCEQKLDELIITLDFPIDVVKPLDDLSESYRNFITEALGLKDWQVANNKSPVVRVADSRYQIAEIRPEAFSSIEPQYGVMARLEGSGRSALIATTAGDVRNGDAHFTSRFFAPNLGVSEDPVTGSAHCVLGAFWREYLQWKTMSTTKSGASSDMIEMIAYQSSERGGDLTLHVSPNKHDNERIYLSGVAVSRMQGSIL</sequence>
<dbReference type="InterPro" id="IPR003719">
    <property type="entry name" value="Phenazine_PhzF-like"/>
</dbReference>
<reference evidence="4 5" key="1">
    <citation type="submission" date="2011-02" db="EMBL/GenBank/DDBJ databases">
        <title>The Genome Sequence of Sphaeroforma arctica JP610.</title>
        <authorList>
            <consortium name="The Broad Institute Genome Sequencing Platform"/>
            <person name="Russ C."/>
            <person name="Cuomo C."/>
            <person name="Young S.K."/>
            <person name="Zeng Q."/>
            <person name="Gargeya S."/>
            <person name="Alvarado L."/>
            <person name="Berlin A."/>
            <person name="Chapman S.B."/>
            <person name="Chen Z."/>
            <person name="Freedman E."/>
            <person name="Gellesch M."/>
            <person name="Goldberg J."/>
            <person name="Griggs A."/>
            <person name="Gujja S."/>
            <person name="Heilman E."/>
            <person name="Heiman D."/>
            <person name="Howarth C."/>
            <person name="Mehta T."/>
            <person name="Neiman D."/>
            <person name="Pearson M."/>
            <person name="Roberts A."/>
            <person name="Saif S."/>
            <person name="Shea T."/>
            <person name="Shenoy N."/>
            <person name="Sisk P."/>
            <person name="Stolte C."/>
            <person name="Sykes S."/>
            <person name="White J."/>
            <person name="Yandava C."/>
            <person name="Burger G."/>
            <person name="Gray M.W."/>
            <person name="Holland P.W.H."/>
            <person name="King N."/>
            <person name="Lang F.B.F."/>
            <person name="Roger A.J."/>
            <person name="Ruiz-Trillo I."/>
            <person name="Haas B."/>
            <person name="Nusbaum C."/>
            <person name="Birren B."/>
        </authorList>
    </citation>
    <scope>NUCLEOTIDE SEQUENCE [LARGE SCALE GENOMIC DNA]</scope>
    <source>
        <strain evidence="4 5">JP610</strain>
    </source>
</reference>
<dbReference type="NCBIfam" id="TIGR00654">
    <property type="entry name" value="PhzF_family"/>
    <property type="match status" value="1"/>
</dbReference>
<dbReference type="Gene3D" id="3.40.630.30">
    <property type="match status" value="1"/>
</dbReference>
<evidence type="ECO:0000313" key="4">
    <source>
        <dbReference type="EMBL" id="KNC76158.1"/>
    </source>
</evidence>
<dbReference type="PANTHER" id="PTHR13774:SF17">
    <property type="entry name" value="PHENAZINE BIOSYNTHESIS-LIKE DOMAIN-CONTAINING PROTEIN"/>
    <property type="match status" value="1"/>
</dbReference>
<dbReference type="CDD" id="cd04301">
    <property type="entry name" value="NAT_SF"/>
    <property type="match status" value="1"/>
</dbReference>
<protein>
    <recommendedName>
        <fullName evidence="3">N-acetyltransferase domain-containing protein</fullName>
    </recommendedName>
</protein>
<dbReference type="EMBL" id="KQ243231">
    <property type="protein sequence ID" value="KNC76158.1"/>
    <property type="molecule type" value="Genomic_DNA"/>
</dbReference>
<proteinExistence type="inferred from homology"/>
<dbReference type="PANTHER" id="PTHR13774">
    <property type="entry name" value="PHENAZINE BIOSYNTHESIS PROTEIN"/>
    <property type="match status" value="1"/>
</dbReference>
<dbReference type="STRING" id="667725.A0A0L0FJG3"/>
<accession>A0A0L0FJG3</accession>
<dbReference type="SUPFAM" id="SSF55729">
    <property type="entry name" value="Acyl-CoA N-acyltransferases (Nat)"/>
    <property type="match status" value="1"/>
</dbReference>
<dbReference type="Pfam" id="PF00583">
    <property type="entry name" value="Acetyltransf_1"/>
    <property type="match status" value="1"/>
</dbReference>
<keyword evidence="5" id="KW-1185">Reference proteome</keyword>
<evidence type="ECO:0000313" key="5">
    <source>
        <dbReference type="Proteomes" id="UP000054560"/>
    </source>
</evidence>
<dbReference type="GO" id="GO:0005737">
    <property type="term" value="C:cytoplasm"/>
    <property type="evidence" value="ECO:0007669"/>
    <property type="project" value="TreeGrafter"/>
</dbReference>
<dbReference type="AlphaFoldDB" id="A0A0L0FJG3"/>
<evidence type="ECO:0000259" key="3">
    <source>
        <dbReference type="PROSITE" id="PS51186"/>
    </source>
</evidence>
<dbReference type="Pfam" id="PF02567">
    <property type="entry name" value="PhzC-PhzF"/>
    <property type="match status" value="1"/>
</dbReference>
<dbReference type="GO" id="GO:0016747">
    <property type="term" value="F:acyltransferase activity, transferring groups other than amino-acyl groups"/>
    <property type="evidence" value="ECO:0007669"/>
    <property type="project" value="InterPro"/>
</dbReference>
<organism evidence="4 5">
    <name type="scientific">Sphaeroforma arctica JP610</name>
    <dbReference type="NCBI Taxonomy" id="667725"/>
    <lineage>
        <taxon>Eukaryota</taxon>
        <taxon>Ichthyosporea</taxon>
        <taxon>Ichthyophonida</taxon>
        <taxon>Sphaeroforma</taxon>
    </lineage>
</organism>
<gene>
    <name evidence="4" type="ORF">SARC_11332</name>
</gene>
<dbReference type="Gene3D" id="3.10.310.10">
    <property type="entry name" value="Diaminopimelate Epimerase, Chain A, domain 1"/>
    <property type="match status" value="2"/>
</dbReference>
<dbReference type="Proteomes" id="UP000054560">
    <property type="component" value="Unassembled WGS sequence"/>
</dbReference>
<dbReference type="GO" id="GO:0016853">
    <property type="term" value="F:isomerase activity"/>
    <property type="evidence" value="ECO:0007669"/>
    <property type="project" value="UniProtKB-KW"/>
</dbReference>
<dbReference type="RefSeq" id="XP_014150060.1">
    <property type="nucleotide sequence ID" value="XM_014294585.1"/>
</dbReference>
<evidence type="ECO:0000256" key="1">
    <source>
        <dbReference type="ARBA" id="ARBA00008270"/>
    </source>
</evidence>
<dbReference type="SUPFAM" id="SSF54506">
    <property type="entry name" value="Diaminopimelate epimerase-like"/>
    <property type="match status" value="1"/>
</dbReference>
<dbReference type="InterPro" id="IPR016181">
    <property type="entry name" value="Acyl_CoA_acyltransferase"/>
</dbReference>
<dbReference type="OrthoDB" id="75169at2759"/>
<feature type="domain" description="N-acetyltransferase" evidence="3">
    <location>
        <begin position="15"/>
        <end position="178"/>
    </location>
</feature>
<dbReference type="InterPro" id="IPR000182">
    <property type="entry name" value="GNAT_dom"/>
</dbReference>
<dbReference type="eggNOG" id="KOG3033">
    <property type="taxonomic scope" value="Eukaryota"/>
</dbReference>
<comment type="similarity">
    <text evidence="1">Belongs to the PhzF family.</text>
</comment>